<evidence type="ECO:0000256" key="1">
    <source>
        <dbReference type="SAM" id="MobiDB-lite"/>
    </source>
</evidence>
<evidence type="ECO:0000313" key="2">
    <source>
        <dbReference type="EMBL" id="KAE9016902.1"/>
    </source>
</evidence>
<evidence type="ECO:0000313" key="3">
    <source>
        <dbReference type="Proteomes" id="UP000460718"/>
    </source>
</evidence>
<reference evidence="2 3" key="1">
    <citation type="submission" date="2018-09" db="EMBL/GenBank/DDBJ databases">
        <title>Genomic investigation of the strawberry pathogen Phytophthora fragariae indicates pathogenicity is determined by transcriptional variation in three key races.</title>
        <authorList>
            <person name="Adams T.M."/>
            <person name="Armitage A.D."/>
            <person name="Sobczyk M.K."/>
            <person name="Bates H.J."/>
            <person name="Dunwell J.M."/>
            <person name="Nellist C.F."/>
            <person name="Harrison R.J."/>
        </authorList>
    </citation>
    <scope>NUCLEOTIDE SEQUENCE [LARGE SCALE GENOMIC DNA]</scope>
    <source>
        <strain evidence="2 3">SCRP245</strain>
    </source>
</reference>
<feature type="compositionally biased region" description="Gly residues" evidence="1">
    <location>
        <begin position="252"/>
        <end position="268"/>
    </location>
</feature>
<dbReference type="AlphaFoldDB" id="A0A6A3LBT7"/>
<sequence>MEFFNKAKEAAEKYASSDSSKNLDDKKKSDSIFSKAIEAAEKYHAKEKVAEFAQKRVAKREEEKLKPGYEEKKDKSVVDKAMEAAEDFLAKQGGAPEDVKKDKKIKKDKVVEQSEPEDNNEHFRRHNKSPKAEDEVYGSFSKMNRNNDNASSYGGDNDSSYRSQPARDEGNYNAERYPSHESDHSRQNVEAYESAVGGGSNAGYPSYPENSSRDNNPSDGSRYETYQEYWSRQGNGDNQKNENYSGYPSGATGAGYGYGQTSGMGGGAYENRDAYGSSSQYGGNRGYGGYPNESV</sequence>
<feature type="compositionally biased region" description="Polar residues" evidence="1">
    <location>
        <begin position="208"/>
        <end position="219"/>
    </location>
</feature>
<feature type="compositionally biased region" description="Basic and acidic residues" evidence="1">
    <location>
        <begin position="177"/>
        <end position="187"/>
    </location>
</feature>
<feature type="region of interest" description="Disordered" evidence="1">
    <location>
        <begin position="1"/>
        <end position="29"/>
    </location>
</feature>
<protein>
    <submittedName>
        <fullName evidence="2">Uncharacterized protein</fullName>
    </submittedName>
</protein>
<dbReference type="EMBL" id="QXFW01000300">
    <property type="protein sequence ID" value="KAE9016902.1"/>
    <property type="molecule type" value="Genomic_DNA"/>
</dbReference>
<name>A0A6A3LBT7_9STRA</name>
<proteinExistence type="predicted"/>
<feature type="region of interest" description="Disordered" evidence="1">
    <location>
        <begin position="88"/>
        <end position="295"/>
    </location>
</feature>
<feature type="compositionally biased region" description="Basic and acidic residues" evidence="1">
    <location>
        <begin position="1"/>
        <end position="12"/>
    </location>
</feature>
<gene>
    <name evidence="2" type="ORF">PF011_g6937</name>
</gene>
<feature type="compositionally biased region" description="Polar residues" evidence="1">
    <location>
        <begin position="141"/>
        <end position="163"/>
    </location>
</feature>
<dbReference type="Proteomes" id="UP000460718">
    <property type="component" value="Unassembled WGS sequence"/>
</dbReference>
<comment type="caution">
    <text evidence="2">The sequence shown here is derived from an EMBL/GenBank/DDBJ whole genome shotgun (WGS) entry which is preliminary data.</text>
</comment>
<organism evidence="2 3">
    <name type="scientific">Phytophthora fragariae</name>
    <dbReference type="NCBI Taxonomy" id="53985"/>
    <lineage>
        <taxon>Eukaryota</taxon>
        <taxon>Sar</taxon>
        <taxon>Stramenopiles</taxon>
        <taxon>Oomycota</taxon>
        <taxon>Peronosporomycetes</taxon>
        <taxon>Peronosporales</taxon>
        <taxon>Peronosporaceae</taxon>
        <taxon>Phytophthora</taxon>
    </lineage>
</organism>
<feature type="compositionally biased region" description="Polar residues" evidence="1">
    <location>
        <begin position="228"/>
        <end position="243"/>
    </location>
</feature>
<accession>A0A6A3LBT7</accession>